<keyword evidence="2" id="KW-1185">Reference proteome</keyword>
<evidence type="ECO:0000313" key="1">
    <source>
        <dbReference type="EMBL" id="MFC7606585.1"/>
    </source>
</evidence>
<dbReference type="EMBL" id="JBHTEE010000001">
    <property type="protein sequence ID" value="MFC7606585.1"/>
    <property type="molecule type" value="Genomic_DNA"/>
</dbReference>
<accession>A0ABW2TD53</accession>
<evidence type="ECO:0000313" key="2">
    <source>
        <dbReference type="Proteomes" id="UP001596514"/>
    </source>
</evidence>
<organism evidence="1 2">
    <name type="scientific">Streptosporangium amethystogenes subsp. fukuiense</name>
    <dbReference type="NCBI Taxonomy" id="698418"/>
    <lineage>
        <taxon>Bacteria</taxon>
        <taxon>Bacillati</taxon>
        <taxon>Actinomycetota</taxon>
        <taxon>Actinomycetes</taxon>
        <taxon>Streptosporangiales</taxon>
        <taxon>Streptosporangiaceae</taxon>
        <taxon>Streptosporangium</taxon>
    </lineage>
</organism>
<protein>
    <submittedName>
        <fullName evidence="1">Uncharacterized protein</fullName>
    </submittedName>
</protein>
<gene>
    <name evidence="1" type="ORF">ACFQVD_41470</name>
</gene>
<name>A0ABW2TD53_9ACTN</name>
<dbReference type="Proteomes" id="UP001596514">
    <property type="component" value="Unassembled WGS sequence"/>
</dbReference>
<dbReference type="RefSeq" id="WP_343962817.1">
    <property type="nucleotide sequence ID" value="NZ_BAAAGK010000013.1"/>
</dbReference>
<proteinExistence type="predicted"/>
<sequence>MNGNPAGDGTTHAHDGGRAEDTALFGVIRDNMWSLLSDRYRTNRRTSHSPTEDEYLHDRPFWPAFTFEGVTHTKEEGKDRLLVTFHDTDIPDTTLGFRIDLDTAMTEWTRRVGGRIPREHPEMFAAELIWFMICFIGVADFDGATGTPESPHWINNGSEIFGRLRNNPNMDTFESHH</sequence>
<comment type="caution">
    <text evidence="1">The sequence shown here is derived from an EMBL/GenBank/DDBJ whole genome shotgun (WGS) entry which is preliminary data.</text>
</comment>
<reference evidence="2" key="1">
    <citation type="journal article" date="2019" name="Int. J. Syst. Evol. Microbiol.">
        <title>The Global Catalogue of Microorganisms (GCM) 10K type strain sequencing project: providing services to taxonomists for standard genome sequencing and annotation.</title>
        <authorList>
            <consortium name="The Broad Institute Genomics Platform"/>
            <consortium name="The Broad Institute Genome Sequencing Center for Infectious Disease"/>
            <person name="Wu L."/>
            <person name="Ma J."/>
        </authorList>
    </citation>
    <scope>NUCLEOTIDE SEQUENCE [LARGE SCALE GENOMIC DNA]</scope>
    <source>
        <strain evidence="2">JCM 10083</strain>
    </source>
</reference>